<proteinExistence type="inferred from homology"/>
<dbReference type="InterPro" id="IPR036217">
    <property type="entry name" value="MethylDNA_cys_MeTrfase_DNAb"/>
</dbReference>
<evidence type="ECO:0000313" key="10">
    <source>
        <dbReference type="EMBL" id="HET98497.1"/>
    </source>
</evidence>
<keyword evidence="5" id="KW-0808">Transferase</keyword>
<feature type="domain" description="Methylated-DNA-[protein]-cysteine S-methyltransferase DNA binding" evidence="9">
    <location>
        <begin position="47"/>
        <end position="125"/>
    </location>
</feature>
<dbReference type="CDD" id="cd06445">
    <property type="entry name" value="ATase"/>
    <property type="match status" value="1"/>
</dbReference>
<dbReference type="InterPro" id="IPR001497">
    <property type="entry name" value="MethylDNA_cys_MeTrfase_AS"/>
</dbReference>
<dbReference type="NCBIfam" id="TIGR00589">
    <property type="entry name" value="ogt"/>
    <property type="match status" value="1"/>
</dbReference>
<name>A0A7C2XAV1_9BACT</name>
<evidence type="ECO:0000256" key="5">
    <source>
        <dbReference type="ARBA" id="ARBA00022679"/>
    </source>
</evidence>
<evidence type="ECO:0000259" key="9">
    <source>
        <dbReference type="Pfam" id="PF01035"/>
    </source>
</evidence>
<dbReference type="EMBL" id="DSDS01000164">
    <property type="protein sequence ID" value="HET98497.1"/>
    <property type="molecule type" value="Genomic_DNA"/>
</dbReference>
<protein>
    <recommendedName>
        <fullName evidence="3">methylated-DNA--[protein]-cysteine S-methyltransferase</fullName>
        <ecNumber evidence="3">2.1.1.63</ecNumber>
    </recommendedName>
</protein>
<comment type="catalytic activity">
    <reaction evidence="1">
        <text>a 4-O-methyl-thymidine in DNA + L-cysteinyl-[protein] = a thymidine in DNA + S-methyl-L-cysteinyl-[protein]</text>
        <dbReference type="Rhea" id="RHEA:53428"/>
        <dbReference type="Rhea" id="RHEA-COMP:10131"/>
        <dbReference type="Rhea" id="RHEA-COMP:10132"/>
        <dbReference type="Rhea" id="RHEA-COMP:13555"/>
        <dbReference type="Rhea" id="RHEA-COMP:13556"/>
        <dbReference type="ChEBI" id="CHEBI:29950"/>
        <dbReference type="ChEBI" id="CHEBI:82612"/>
        <dbReference type="ChEBI" id="CHEBI:137386"/>
        <dbReference type="ChEBI" id="CHEBI:137387"/>
        <dbReference type="EC" id="2.1.1.63"/>
    </reaction>
</comment>
<evidence type="ECO:0000256" key="4">
    <source>
        <dbReference type="ARBA" id="ARBA00022603"/>
    </source>
</evidence>
<comment type="similarity">
    <text evidence="2">Belongs to the MGMT family.</text>
</comment>
<dbReference type="Gene3D" id="1.10.10.10">
    <property type="entry name" value="Winged helix-like DNA-binding domain superfamily/Winged helix DNA-binding domain"/>
    <property type="match status" value="1"/>
</dbReference>
<evidence type="ECO:0000256" key="1">
    <source>
        <dbReference type="ARBA" id="ARBA00001286"/>
    </source>
</evidence>
<dbReference type="PANTHER" id="PTHR10815">
    <property type="entry name" value="METHYLATED-DNA--PROTEIN-CYSTEINE METHYLTRANSFERASE"/>
    <property type="match status" value="1"/>
</dbReference>
<organism evidence="10">
    <name type="scientific">Desulfurivibrio alkaliphilus</name>
    <dbReference type="NCBI Taxonomy" id="427923"/>
    <lineage>
        <taxon>Bacteria</taxon>
        <taxon>Pseudomonadati</taxon>
        <taxon>Thermodesulfobacteriota</taxon>
        <taxon>Desulfobulbia</taxon>
        <taxon>Desulfobulbales</taxon>
        <taxon>Desulfobulbaceae</taxon>
        <taxon>Desulfurivibrio</taxon>
    </lineage>
</organism>
<comment type="catalytic activity">
    <reaction evidence="8">
        <text>a 6-O-methyl-2'-deoxyguanosine in DNA + L-cysteinyl-[protein] = S-methyl-L-cysteinyl-[protein] + a 2'-deoxyguanosine in DNA</text>
        <dbReference type="Rhea" id="RHEA:24000"/>
        <dbReference type="Rhea" id="RHEA-COMP:10131"/>
        <dbReference type="Rhea" id="RHEA-COMP:10132"/>
        <dbReference type="Rhea" id="RHEA-COMP:11367"/>
        <dbReference type="Rhea" id="RHEA-COMP:11368"/>
        <dbReference type="ChEBI" id="CHEBI:29950"/>
        <dbReference type="ChEBI" id="CHEBI:82612"/>
        <dbReference type="ChEBI" id="CHEBI:85445"/>
        <dbReference type="ChEBI" id="CHEBI:85448"/>
        <dbReference type="EC" id="2.1.1.63"/>
    </reaction>
</comment>
<dbReference type="AlphaFoldDB" id="A0A7C2XAV1"/>
<keyword evidence="6" id="KW-0227">DNA damage</keyword>
<dbReference type="FunFam" id="1.10.10.10:FF:000214">
    <property type="entry name" value="Methylated-DNA--protein-cysteine methyltransferase"/>
    <property type="match status" value="1"/>
</dbReference>
<accession>A0A7C2XAV1</accession>
<dbReference type="InterPro" id="IPR036388">
    <property type="entry name" value="WH-like_DNA-bd_sf"/>
</dbReference>
<evidence type="ECO:0000256" key="2">
    <source>
        <dbReference type="ARBA" id="ARBA00008711"/>
    </source>
</evidence>
<keyword evidence="4" id="KW-0489">Methyltransferase</keyword>
<dbReference type="SUPFAM" id="SSF46767">
    <property type="entry name" value="Methylated DNA-protein cysteine methyltransferase, C-terminal domain"/>
    <property type="match status" value="1"/>
</dbReference>
<dbReference type="PANTHER" id="PTHR10815:SF13">
    <property type="entry name" value="METHYLATED-DNA--PROTEIN-CYSTEINE METHYLTRANSFERASE"/>
    <property type="match status" value="1"/>
</dbReference>
<evidence type="ECO:0000256" key="3">
    <source>
        <dbReference type="ARBA" id="ARBA00011918"/>
    </source>
</evidence>
<evidence type="ECO:0000256" key="7">
    <source>
        <dbReference type="ARBA" id="ARBA00023204"/>
    </source>
</evidence>
<evidence type="ECO:0000256" key="6">
    <source>
        <dbReference type="ARBA" id="ARBA00022763"/>
    </source>
</evidence>
<dbReference type="GO" id="GO:0006281">
    <property type="term" value="P:DNA repair"/>
    <property type="evidence" value="ECO:0007669"/>
    <property type="project" value="UniProtKB-KW"/>
</dbReference>
<sequence length="125" mass="13247">MVNDGSRKAASAAARLLRQRLACYLAGESRCFFADPPPSPFLAAGSAFQQRVWRQIGAIPYGETRSYGEISRTLGDRNLARAVGGACGANPCPLLIPCHRVVGKNSLGGFTGGIEIKKLLLTIEG</sequence>
<dbReference type="GO" id="GO:0032259">
    <property type="term" value="P:methylation"/>
    <property type="evidence" value="ECO:0007669"/>
    <property type="project" value="UniProtKB-KW"/>
</dbReference>
<dbReference type="PROSITE" id="PS00374">
    <property type="entry name" value="MGMT"/>
    <property type="match status" value="1"/>
</dbReference>
<dbReference type="GO" id="GO:0003908">
    <property type="term" value="F:methylated-DNA-[protein]-cysteine S-methyltransferase activity"/>
    <property type="evidence" value="ECO:0007669"/>
    <property type="project" value="UniProtKB-EC"/>
</dbReference>
<dbReference type="Proteomes" id="UP000885986">
    <property type="component" value="Unassembled WGS sequence"/>
</dbReference>
<evidence type="ECO:0000256" key="8">
    <source>
        <dbReference type="ARBA" id="ARBA00049348"/>
    </source>
</evidence>
<dbReference type="Pfam" id="PF01035">
    <property type="entry name" value="DNA_binding_1"/>
    <property type="match status" value="1"/>
</dbReference>
<dbReference type="InterPro" id="IPR014048">
    <property type="entry name" value="MethylDNA_cys_MeTrfase_DNA-bd"/>
</dbReference>
<keyword evidence="7" id="KW-0234">DNA repair</keyword>
<dbReference type="EC" id="2.1.1.63" evidence="3"/>
<comment type="caution">
    <text evidence="10">The sequence shown here is derived from an EMBL/GenBank/DDBJ whole genome shotgun (WGS) entry which is preliminary data.</text>
</comment>
<reference evidence="10" key="1">
    <citation type="journal article" date="2020" name="mSystems">
        <title>Genome- and Community-Level Interaction Insights into Carbon Utilization and Element Cycling Functions of Hydrothermarchaeota in Hydrothermal Sediment.</title>
        <authorList>
            <person name="Zhou Z."/>
            <person name="Liu Y."/>
            <person name="Xu W."/>
            <person name="Pan J."/>
            <person name="Luo Z.H."/>
            <person name="Li M."/>
        </authorList>
    </citation>
    <scope>NUCLEOTIDE SEQUENCE [LARGE SCALE GENOMIC DNA]</scope>
    <source>
        <strain evidence="10">SpSt-1224</strain>
    </source>
</reference>
<gene>
    <name evidence="10" type="ORF">ENN98_07405</name>
</gene>